<feature type="compositionally biased region" description="Acidic residues" evidence="2">
    <location>
        <begin position="468"/>
        <end position="477"/>
    </location>
</feature>
<feature type="region of interest" description="Disordered" evidence="2">
    <location>
        <begin position="1132"/>
        <end position="1315"/>
    </location>
</feature>
<dbReference type="EMBL" id="LR877171">
    <property type="protein sequence ID" value="CAD2222690.1"/>
    <property type="molecule type" value="Genomic_DNA"/>
</dbReference>
<feature type="compositionally biased region" description="Polar residues" evidence="2">
    <location>
        <begin position="1255"/>
        <end position="1270"/>
    </location>
</feature>
<feature type="compositionally biased region" description="Basic and acidic residues" evidence="2">
    <location>
        <begin position="853"/>
        <end position="868"/>
    </location>
</feature>
<feature type="compositionally biased region" description="Basic and acidic residues" evidence="2">
    <location>
        <begin position="620"/>
        <end position="636"/>
    </location>
</feature>
<feature type="coiled-coil region" evidence="1">
    <location>
        <begin position="1394"/>
        <end position="1421"/>
    </location>
</feature>
<sequence length="1450" mass="158280">MNSNSGTPVKRASTLSMGDATPPSFRRESEINRSLEPLALRRSPPLTQTVYASSSHIPSSSPTFRSPLAESSAKRRRQEDALYDPDIRSAYHPSPIYLKVPHSTESTPPPKQQRPSVSPPASPSPRKAPKADTSSLTQEALQLRERESSTVKESLSTSPLEMSVESQRKTEALLSIPASSSASQPPTPAERFVSPEMADPPRDDGAAAGSTSIQPASRTRSRHSSGSSTEEKVGEREDSEDSVSSELLRSSMQSSKAKVQRLDDNIHSLLGTQPGSDKSNKDGNDTEPNDSKTATVELYDLDDKSSEKSVVEEAQQDQDHPADTRSNDPVGTENDVDTNYLLQNVSNVESHSSEDVPSADHLSDRQEEPAETQEEATKVFSEVGESTDPTMETVPNDTLPDTSVLPTSAAGLQSVLSATEESTAPPMFSVMEESESSEEPHDHTAVSDDPSDFIARNLDDHPSHEREESEEMVEEWGDASSEPSPYHSVEQSPPPPVQPEVFQRSQATHRGTPGKLPVHPSTSTSSGDGEPLYVETVEEPHDLSSDNDDGQFLAAYHSPPESIYNVEEEVPVMTEKETTAPSSGQPSIGTYDYGDYLEWIRSPSEGDAPAEEEVYSAQDALRDVRSREPRQNREEPFAGILDVISSGSSIDSREPAQELAEAIPPFPFIEDKLEATVYVMARSEEPSTDEEGETANKDVTHPPLFANDSAEPQDNNNDAPPAMEDVESIQSYQKSKEPSTDKEEERPSDHDAPVTEESAQGGENAPTSPDSEKAFEEVESIQSYRKSKEPSTDKEEEKVNEDVIHPPLPANDSAEPQDHNDTPPVVEEEGSDNALEDETPVMEDVESIQSYQKSKEPSTDKEDEKDSHAPAAQEPPQEEEDASPDNENVLGDVESIPSYQKSKEPSTDKEDDSTSVHHAPTTNEPSQEKSPEATVMEDVESIQSYQKSKDPSTDKEDGKPDTRDAVLLPNDSAEPQAVDDPTDAVQPSSEEDAPPFQVVDVEEEEEVSPEEVIAEEVESIPSGQKEHSSDKEEKVGKHDDVPNEELPLHSEESPPPESVGKQESIQSYLTGADTPREREVEEERTYEFTATQFTVNELLKVERINSLPLHAEDTEVPHVVNMEEEFQLGSETFGDLDGRAGASSTSGVPAAVNEAKSVPHSVEEEDFVINVSGGDFSSDRGVAGPRGLAVMGSEEVESEKAASSSSSEFEAKTPSSAMQSVSRKREGDMKSPPENVGHTAAPDRRREANPPADSPDSSINSPHLQPSPSTDRPAEQFPSEESVVIPCDLPDSPAEKEEEVVHQLPRVEPADAGEDEEDTFVISAITNATPSTTILKERDPLPVRGPLAAPDRSPSHDREEVAPSDVASSIAYEEEVEEDPMTPRFSSGTMELLRLFYQKQNAALMQELLDVENEARRVLLEDFVQERRQLTIDEAVARGNDTTPECFTQH</sequence>
<evidence type="ECO:0000256" key="2">
    <source>
        <dbReference type="SAM" id="MobiDB-lite"/>
    </source>
</evidence>
<keyword evidence="4" id="KW-1185">Reference proteome</keyword>
<feature type="region of interest" description="Disordered" evidence="2">
    <location>
        <begin position="620"/>
        <end position="663"/>
    </location>
</feature>
<feature type="compositionally biased region" description="Basic and acidic residues" evidence="2">
    <location>
        <begin position="457"/>
        <end position="467"/>
    </location>
</feature>
<evidence type="ECO:0000256" key="1">
    <source>
        <dbReference type="SAM" id="Coils"/>
    </source>
</evidence>
<feature type="compositionally biased region" description="Basic and acidic residues" evidence="2">
    <location>
        <begin position="901"/>
        <end position="915"/>
    </location>
</feature>
<feature type="compositionally biased region" description="Low complexity" evidence="2">
    <location>
        <begin position="172"/>
        <end position="184"/>
    </location>
</feature>
<feature type="compositionally biased region" description="Low complexity" evidence="2">
    <location>
        <begin position="1201"/>
        <end position="1216"/>
    </location>
</feature>
<feature type="compositionally biased region" description="Basic and acidic residues" evidence="2">
    <location>
        <begin position="1024"/>
        <end position="1052"/>
    </location>
</feature>
<feature type="compositionally biased region" description="Polar residues" evidence="2">
    <location>
        <begin position="340"/>
        <end position="350"/>
    </location>
</feature>
<feature type="compositionally biased region" description="Polar residues" evidence="2">
    <location>
        <begin position="151"/>
        <end position="160"/>
    </location>
</feature>
<dbReference type="VEuPathDB" id="TriTrypDB:ADEAN_001023700"/>
<evidence type="ECO:0000313" key="4">
    <source>
        <dbReference type="Proteomes" id="UP000515908"/>
    </source>
</evidence>
<feature type="compositionally biased region" description="Basic and acidic residues" evidence="2">
    <location>
        <begin position="1074"/>
        <end position="1085"/>
    </location>
</feature>
<feature type="compositionally biased region" description="Basic and acidic residues" evidence="2">
    <location>
        <begin position="301"/>
        <end position="326"/>
    </location>
</feature>
<feature type="compositionally biased region" description="Acidic residues" evidence="2">
    <location>
        <begin position="826"/>
        <end position="846"/>
    </location>
</feature>
<gene>
    <name evidence="3" type="ORF">ADEAN_001023700</name>
</gene>
<accession>A0A7G2CSF6</accession>
<name>A0A7G2CSF6_9TRYP</name>
<dbReference type="Proteomes" id="UP000515908">
    <property type="component" value="Chromosome 27"/>
</dbReference>
<proteinExistence type="predicted"/>
<feature type="compositionally biased region" description="Acidic residues" evidence="2">
    <location>
        <begin position="1000"/>
        <end position="1018"/>
    </location>
</feature>
<feature type="region of interest" description="Disordered" evidence="2">
    <location>
        <begin position="1"/>
        <end position="555"/>
    </location>
</feature>
<feature type="compositionally biased region" description="Polar residues" evidence="2">
    <location>
        <begin position="387"/>
        <end position="422"/>
    </location>
</feature>
<feature type="region of interest" description="Disordered" evidence="2">
    <location>
        <begin position="1331"/>
        <end position="1366"/>
    </location>
</feature>
<feature type="region of interest" description="Disordered" evidence="2">
    <location>
        <begin position="679"/>
        <end position="1085"/>
    </location>
</feature>
<feature type="compositionally biased region" description="Pro residues" evidence="2">
    <location>
        <begin position="107"/>
        <end position="123"/>
    </location>
</feature>
<feature type="compositionally biased region" description="Basic and acidic residues" evidence="2">
    <location>
        <begin position="947"/>
        <end position="964"/>
    </location>
</feature>
<protein>
    <submittedName>
        <fullName evidence="3">Uncharacterized protein</fullName>
    </submittedName>
</protein>
<organism evidence="3 4">
    <name type="scientific">Angomonas deanei</name>
    <dbReference type="NCBI Taxonomy" id="59799"/>
    <lineage>
        <taxon>Eukaryota</taxon>
        <taxon>Discoba</taxon>
        <taxon>Euglenozoa</taxon>
        <taxon>Kinetoplastea</taxon>
        <taxon>Metakinetoplastina</taxon>
        <taxon>Trypanosomatida</taxon>
        <taxon>Trypanosomatidae</taxon>
        <taxon>Strigomonadinae</taxon>
        <taxon>Angomonas</taxon>
    </lineage>
</organism>
<feature type="compositionally biased region" description="Low complexity" evidence="2">
    <location>
        <begin position="244"/>
        <end position="255"/>
    </location>
</feature>
<keyword evidence="1" id="KW-0175">Coiled coil</keyword>
<feature type="compositionally biased region" description="Basic and acidic residues" evidence="2">
    <location>
        <begin position="77"/>
        <end position="89"/>
    </location>
</feature>
<reference evidence="3 4" key="1">
    <citation type="submission" date="2020-08" db="EMBL/GenBank/DDBJ databases">
        <authorList>
            <person name="Newling K."/>
            <person name="Davey J."/>
            <person name="Forrester S."/>
        </authorList>
    </citation>
    <scope>NUCLEOTIDE SEQUENCE [LARGE SCALE GENOMIC DNA]</scope>
    <source>
        <strain evidence="4">Crithidia deanei Carvalho (ATCC PRA-265)</strain>
    </source>
</reference>
<feature type="compositionally biased region" description="Basic and acidic residues" evidence="2">
    <location>
        <begin position="734"/>
        <end position="753"/>
    </location>
</feature>
<feature type="compositionally biased region" description="Basic and acidic residues" evidence="2">
    <location>
        <begin position="786"/>
        <end position="804"/>
    </location>
</feature>
<feature type="compositionally biased region" description="Low complexity" evidence="2">
    <location>
        <begin position="53"/>
        <end position="62"/>
    </location>
</feature>
<evidence type="ECO:0000313" key="3">
    <source>
        <dbReference type="EMBL" id="CAD2222690.1"/>
    </source>
</evidence>